<evidence type="ECO:0000313" key="1">
    <source>
        <dbReference type="EMBL" id="GBL46682.1"/>
    </source>
</evidence>
<sequence>MLASFLNEYRSLPVSNPGNKVVSWHVFRTVSEAEEYTDSIRLGDGQHIVGGMDSDTIGKLWWVGVEVDDIGHWGNPAAVNKHAE</sequence>
<reference evidence="1 2" key="1">
    <citation type="journal article" date="2019" name="Front. Microbiol.">
        <title>Genomes of Neutrophilic Sulfur-Oxidizing Chemolithoautotrophs Representing 9 Proteobacterial Species From 8 Genera.</title>
        <authorList>
            <person name="Watanabe T."/>
            <person name="Kojima H."/>
            <person name="Umezawa K."/>
            <person name="Hori C."/>
            <person name="Takasuka T.E."/>
            <person name="Kato Y."/>
            <person name="Fukui M."/>
        </authorList>
    </citation>
    <scope>NUCLEOTIDE SEQUENCE [LARGE SCALE GENOMIC DNA]</scope>
    <source>
        <strain evidence="1 2">TTN</strain>
    </source>
</reference>
<proteinExistence type="predicted"/>
<evidence type="ECO:0000313" key="2">
    <source>
        <dbReference type="Proteomes" id="UP000286806"/>
    </source>
</evidence>
<organism evidence="1 2">
    <name type="scientific">Sulfuriferula multivorans</name>
    <dbReference type="NCBI Taxonomy" id="1559896"/>
    <lineage>
        <taxon>Bacteria</taxon>
        <taxon>Pseudomonadati</taxon>
        <taxon>Pseudomonadota</taxon>
        <taxon>Betaproteobacteria</taxon>
        <taxon>Nitrosomonadales</taxon>
        <taxon>Sulfuricellaceae</taxon>
        <taxon>Sulfuriferula</taxon>
    </lineage>
</organism>
<protein>
    <submittedName>
        <fullName evidence="1">Uncharacterized protein</fullName>
    </submittedName>
</protein>
<keyword evidence="2" id="KW-1185">Reference proteome</keyword>
<dbReference type="EMBL" id="BGOW01000026">
    <property type="protein sequence ID" value="GBL46682.1"/>
    <property type="molecule type" value="Genomic_DNA"/>
</dbReference>
<gene>
    <name evidence="1" type="ORF">SFMTTN_2507</name>
</gene>
<comment type="caution">
    <text evidence="1">The sequence shown here is derived from an EMBL/GenBank/DDBJ whole genome shotgun (WGS) entry which is preliminary data.</text>
</comment>
<name>A0A401JGF7_9PROT</name>
<dbReference type="Proteomes" id="UP000286806">
    <property type="component" value="Unassembled WGS sequence"/>
</dbReference>
<accession>A0A401JGF7</accession>
<dbReference type="RefSeq" id="WP_124705470.1">
    <property type="nucleotide sequence ID" value="NZ_BGOW01000026.1"/>
</dbReference>
<dbReference type="OrthoDB" id="8563902at2"/>
<dbReference type="AlphaFoldDB" id="A0A401JGF7"/>